<dbReference type="RefSeq" id="WP_043711473.1">
    <property type="nucleotide sequence ID" value="NZ_JALOCT010000005.1"/>
</dbReference>
<evidence type="ECO:0000313" key="3">
    <source>
        <dbReference type="EMBL" id="KIU20233.1"/>
    </source>
</evidence>
<dbReference type="PANTHER" id="PTHR13633">
    <property type="entry name" value="MITOCHONDRIAL TRANSCRIPTION RESCUE FACTOR 1"/>
    <property type="match status" value="1"/>
</dbReference>
<dbReference type="Gene3D" id="3.30.70.330">
    <property type="match status" value="1"/>
</dbReference>
<dbReference type="Pfam" id="PF17774">
    <property type="entry name" value="YlmH_RBD"/>
    <property type="match status" value="1"/>
</dbReference>
<dbReference type="PANTHER" id="PTHR13633:SF3">
    <property type="entry name" value="MITOCHONDRIAL TRANSCRIPTION RESCUE FACTOR 1"/>
    <property type="match status" value="1"/>
</dbReference>
<keyword evidence="4" id="KW-1185">Reference proteome</keyword>
<dbReference type="InterPro" id="IPR012677">
    <property type="entry name" value="Nucleotide-bd_a/b_plait_sf"/>
</dbReference>
<dbReference type="CDD" id="cd00165">
    <property type="entry name" value="S4"/>
    <property type="match status" value="1"/>
</dbReference>
<proteinExistence type="predicted"/>
<dbReference type="InterPro" id="IPR002942">
    <property type="entry name" value="S4_RNA-bd"/>
</dbReference>
<dbReference type="PROSITE" id="PS50889">
    <property type="entry name" value="S4"/>
    <property type="match status" value="1"/>
</dbReference>
<gene>
    <name evidence="3" type="ORF">QX99_01277</name>
</gene>
<evidence type="ECO:0000256" key="1">
    <source>
        <dbReference type="PROSITE-ProRule" id="PRU00182"/>
    </source>
</evidence>
<dbReference type="Gene3D" id="3.10.290.10">
    <property type="entry name" value="RNA-binding S4 domain"/>
    <property type="match status" value="1"/>
</dbReference>
<dbReference type="Pfam" id="PF01479">
    <property type="entry name" value="S4"/>
    <property type="match status" value="1"/>
</dbReference>
<feature type="domain" description="RNA-binding S4" evidence="2">
    <location>
        <begin position="184"/>
        <end position="246"/>
    </location>
</feature>
<dbReference type="InterPro" id="IPR048443">
    <property type="entry name" value="RqcP2_N"/>
</dbReference>
<organism evidence="3 4">
    <name type="scientific">Weissella cibaria</name>
    <dbReference type="NCBI Taxonomy" id="137591"/>
    <lineage>
        <taxon>Bacteria</taxon>
        <taxon>Bacillati</taxon>
        <taxon>Bacillota</taxon>
        <taxon>Bacilli</taxon>
        <taxon>Lactobacillales</taxon>
        <taxon>Lactobacillaceae</taxon>
        <taxon>Weissella</taxon>
    </lineage>
</organism>
<dbReference type="PATRIC" id="fig|137591.25.peg.1248"/>
<dbReference type="SUPFAM" id="SSF55174">
    <property type="entry name" value="Alpha-L RNA-binding motif"/>
    <property type="match status" value="1"/>
</dbReference>
<dbReference type="GO" id="GO:0003723">
    <property type="term" value="F:RNA binding"/>
    <property type="evidence" value="ECO:0007669"/>
    <property type="project" value="UniProtKB-KW"/>
</dbReference>
<dbReference type="InterPro" id="IPR040591">
    <property type="entry name" value="RqcP2_RBD"/>
</dbReference>
<protein>
    <submittedName>
        <fullName evidence="3">Photosystem II S4 domain protein</fullName>
    </submittedName>
</protein>
<dbReference type="STRING" id="137591.AO080_05735"/>
<sequence>MADNVAQHFRPSEAAFLDVAQGLIRQALDEYRPVLTNFLNPRQRYIIETLVNQHDDLKWQHEGGYADAESARTVIAPAYYDIQQSDFELAVIAINYPQKFAELQHSTILGTLMNNGITRDSIGDIISGEEGTWHFLTTEPMATYIQTTMDHIGKTKVRFETASLIDISAPIEEWTEIDTTVSSLRLDTLVANGYNVSRTHAKELVERGQVRVNWTDVDRPDFVLAVNDLVSVRHFGRLKLVAENGMTKKDKWRVSLAVMKK</sequence>
<dbReference type="Pfam" id="PF21278">
    <property type="entry name" value="YlmH_1st"/>
    <property type="match status" value="1"/>
</dbReference>
<dbReference type="InterPro" id="IPR036986">
    <property type="entry name" value="S4_RNA-bd_sf"/>
</dbReference>
<accession>A0A0D1JFP1</accession>
<dbReference type="Gene3D" id="3.30.1370.160">
    <property type="match status" value="1"/>
</dbReference>
<dbReference type="Proteomes" id="UP000032287">
    <property type="component" value="Unassembled WGS sequence"/>
</dbReference>
<dbReference type="SMART" id="SM00363">
    <property type="entry name" value="S4"/>
    <property type="match status" value="1"/>
</dbReference>
<reference evidence="3 4" key="1">
    <citation type="journal article" date="2015" name="Microbiology (Mosc.)">
        <title>Genomics of the Weissella cibaria species with an examination of its metabolic traits.</title>
        <authorList>
            <person name="Lynch K.M."/>
            <person name="Lucid A."/>
            <person name="Arendt E.K."/>
            <person name="Sleator R.D."/>
            <person name="Lucey B."/>
            <person name="Coffey A."/>
        </authorList>
    </citation>
    <scope>NUCLEOTIDE SEQUENCE [LARGE SCALE GENOMIC DNA]</scope>
    <source>
        <strain evidence="3 4">MG1</strain>
    </source>
</reference>
<name>A0A0D1JFP1_9LACO</name>
<evidence type="ECO:0000313" key="4">
    <source>
        <dbReference type="Proteomes" id="UP000032287"/>
    </source>
</evidence>
<dbReference type="AlphaFoldDB" id="A0A0D1JFP1"/>
<dbReference type="eggNOG" id="COG2302">
    <property type="taxonomic scope" value="Bacteria"/>
</dbReference>
<dbReference type="EMBL" id="JWHU01000023">
    <property type="protein sequence ID" value="KIU20233.1"/>
    <property type="molecule type" value="Genomic_DNA"/>
</dbReference>
<comment type="caution">
    <text evidence="3">The sequence shown here is derived from an EMBL/GenBank/DDBJ whole genome shotgun (WGS) entry which is preliminary data.</text>
</comment>
<keyword evidence="1" id="KW-0694">RNA-binding</keyword>
<evidence type="ECO:0000259" key="2">
    <source>
        <dbReference type="SMART" id="SM00363"/>
    </source>
</evidence>